<organism evidence="1 2">
    <name type="scientific">Frankliniella fusca</name>
    <dbReference type="NCBI Taxonomy" id="407009"/>
    <lineage>
        <taxon>Eukaryota</taxon>
        <taxon>Metazoa</taxon>
        <taxon>Ecdysozoa</taxon>
        <taxon>Arthropoda</taxon>
        <taxon>Hexapoda</taxon>
        <taxon>Insecta</taxon>
        <taxon>Pterygota</taxon>
        <taxon>Neoptera</taxon>
        <taxon>Paraneoptera</taxon>
        <taxon>Thysanoptera</taxon>
        <taxon>Terebrantia</taxon>
        <taxon>Thripoidea</taxon>
        <taxon>Thripidae</taxon>
        <taxon>Frankliniella</taxon>
    </lineage>
</organism>
<evidence type="ECO:0000313" key="1">
    <source>
        <dbReference type="EMBL" id="KAK3909233.1"/>
    </source>
</evidence>
<keyword evidence="2" id="KW-1185">Reference proteome</keyword>
<gene>
    <name evidence="1" type="ORF">KUF71_003832</name>
</gene>
<evidence type="ECO:0000313" key="2">
    <source>
        <dbReference type="Proteomes" id="UP001219518"/>
    </source>
</evidence>
<dbReference type="EMBL" id="JAHWGI010000085">
    <property type="protein sequence ID" value="KAK3909233.1"/>
    <property type="molecule type" value="Genomic_DNA"/>
</dbReference>
<protein>
    <submittedName>
        <fullName evidence="1">Leukocyte immunoglobulin-like receptor subfamily A member 3</fullName>
    </submittedName>
</protein>
<dbReference type="AlphaFoldDB" id="A0AAE1GUQ2"/>
<feature type="non-terminal residue" evidence="1">
    <location>
        <position position="1"/>
    </location>
</feature>
<accession>A0AAE1GUQ2</accession>
<name>A0AAE1GUQ2_9NEOP</name>
<keyword evidence="1" id="KW-0675">Receptor</keyword>
<comment type="caution">
    <text evidence="1">The sequence shown here is derived from an EMBL/GenBank/DDBJ whole genome shotgun (WGS) entry which is preliminary data.</text>
</comment>
<reference evidence="1" key="1">
    <citation type="submission" date="2021-07" db="EMBL/GenBank/DDBJ databases">
        <authorList>
            <person name="Catto M.A."/>
            <person name="Jacobson A."/>
            <person name="Kennedy G."/>
            <person name="Labadie P."/>
            <person name="Hunt B.G."/>
            <person name="Srinivasan R."/>
        </authorList>
    </citation>
    <scope>NUCLEOTIDE SEQUENCE</scope>
    <source>
        <strain evidence="1">PL_HMW_Pooled</strain>
        <tissue evidence="1">Head</tissue>
    </source>
</reference>
<dbReference type="Proteomes" id="UP001219518">
    <property type="component" value="Unassembled WGS sequence"/>
</dbReference>
<reference evidence="1" key="2">
    <citation type="journal article" date="2023" name="BMC Genomics">
        <title>Pest status, molecular evolution, and epigenetic factors derived from the genome assembly of Frankliniella fusca, a thysanopteran phytovirus vector.</title>
        <authorList>
            <person name="Catto M.A."/>
            <person name="Labadie P.E."/>
            <person name="Jacobson A.L."/>
            <person name="Kennedy G.G."/>
            <person name="Srinivasan R."/>
            <person name="Hunt B.G."/>
        </authorList>
    </citation>
    <scope>NUCLEOTIDE SEQUENCE</scope>
    <source>
        <strain evidence="1">PL_HMW_Pooled</strain>
    </source>
</reference>
<proteinExistence type="predicted"/>
<sequence length="78" mass="8729">MENFCGSETCLTSICPAIQLRPKGMSRAKNTFPSGSRTWDHSVRCCALYQLSHDAAMTVQCDGFELYLPCPPGWRLQD</sequence>